<dbReference type="GO" id="GO:0030288">
    <property type="term" value="C:outer membrane-bounded periplasmic space"/>
    <property type="evidence" value="ECO:0007669"/>
    <property type="project" value="InterPro"/>
</dbReference>
<comment type="subcellular location">
    <subcellularLocation>
        <location evidence="1">Cell inner membrane</location>
        <topology evidence="1">Single-pass membrane protein</topology>
        <orientation evidence="1">Periplasmic side</orientation>
    </subcellularLocation>
</comment>
<gene>
    <name evidence="6" type="ORF">EFK07_01485</name>
</gene>
<evidence type="ECO:0000256" key="4">
    <source>
        <dbReference type="ARBA" id="ARBA00023157"/>
    </source>
</evidence>
<dbReference type="PROSITE" id="PS51352">
    <property type="entry name" value="THIOREDOXIN_2"/>
    <property type="match status" value="1"/>
</dbReference>
<evidence type="ECO:0000313" key="7">
    <source>
        <dbReference type="Proteomes" id="UP000278162"/>
    </source>
</evidence>
<dbReference type="InterPro" id="IPR017937">
    <property type="entry name" value="Thioredoxin_CS"/>
</dbReference>
<dbReference type="InterPro" id="IPR013740">
    <property type="entry name" value="Redoxin"/>
</dbReference>
<name>A0A059V085_PSEPU</name>
<dbReference type="CDD" id="cd03010">
    <property type="entry name" value="TlpA_like_DsbE"/>
    <property type="match status" value="1"/>
</dbReference>
<dbReference type="GO" id="GO:0005886">
    <property type="term" value="C:plasma membrane"/>
    <property type="evidence" value="ECO:0007669"/>
    <property type="project" value="UniProtKB-SubCell"/>
</dbReference>
<dbReference type="OrthoDB" id="9799347at2"/>
<reference evidence="6 7" key="1">
    <citation type="submission" date="2018-10" db="EMBL/GenBank/DDBJ databases">
        <title>An outbreak of IMP-63 producing strain in France.</title>
        <authorList>
            <person name="Bour M."/>
            <person name="Liapis E."/>
            <person name="Plesiat P."/>
        </authorList>
    </citation>
    <scope>NUCLEOTIDE SEQUENCE [LARGE SCALE GENOMIC DNA]</scope>
    <source>
        <strain evidence="6 7">12917</strain>
    </source>
</reference>
<comment type="similarity">
    <text evidence="2">Belongs to the thioredoxin family. DsbE subfamily.</text>
</comment>
<sequence>MKRWIMVVPLAVFLLVAVFLYKGLFLKPDELPSAMIGKPFPAFSLASTQGDRTLTEGDLRGRPALVNVWATWCPSCKVEHPYLNQLAQQGVVIHGVNYKDDNAAALKWLAEFHNPYQLDIRDEQGSLGLDLGVYGAPETFLIDAKGIIRYKHVGVVDATVWREQLAPLYQGLVDEARP</sequence>
<keyword evidence="4" id="KW-1015">Disulfide bond</keyword>
<evidence type="ECO:0000256" key="1">
    <source>
        <dbReference type="ARBA" id="ARBA00004383"/>
    </source>
</evidence>
<dbReference type="AlphaFoldDB" id="A0A059V085"/>
<keyword evidence="5" id="KW-0676">Redox-active center</keyword>
<dbReference type="Gene3D" id="3.40.30.10">
    <property type="entry name" value="Glutaredoxin"/>
    <property type="match status" value="1"/>
</dbReference>
<dbReference type="GO" id="GO:0017004">
    <property type="term" value="P:cytochrome complex assembly"/>
    <property type="evidence" value="ECO:0007669"/>
    <property type="project" value="UniProtKB-KW"/>
</dbReference>
<dbReference type="KEGG" id="ppud:DW66_4153"/>
<keyword evidence="3" id="KW-0201">Cytochrome c-type biogenesis</keyword>
<dbReference type="InterPro" id="IPR004799">
    <property type="entry name" value="Periplasmic_diS_OxRdtase_DsbE"/>
</dbReference>
<dbReference type="RefSeq" id="WP_013973559.1">
    <property type="nucleotide sequence ID" value="NZ_ABUNEW020000002.1"/>
</dbReference>
<protein>
    <submittedName>
        <fullName evidence="6">DsbE family thiol:disulfide interchange protein</fullName>
    </submittedName>
</protein>
<dbReference type="GO" id="GO:0015036">
    <property type="term" value="F:disulfide oxidoreductase activity"/>
    <property type="evidence" value="ECO:0007669"/>
    <property type="project" value="InterPro"/>
</dbReference>
<evidence type="ECO:0000256" key="3">
    <source>
        <dbReference type="ARBA" id="ARBA00022748"/>
    </source>
</evidence>
<dbReference type="PROSITE" id="PS00194">
    <property type="entry name" value="THIOREDOXIN_1"/>
    <property type="match status" value="1"/>
</dbReference>
<comment type="caution">
    <text evidence="6">The sequence shown here is derived from an EMBL/GenBank/DDBJ whole genome shotgun (WGS) entry which is preliminary data.</text>
</comment>
<dbReference type="PANTHER" id="PTHR42852">
    <property type="entry name" value="THIOL:DISULFIDE INTERCHANGE PROTEIN DSBE"/>
    <property type="match status" value="1"/>
</dbReference>
<dbReference type="EMBL" id="RJAI01000003">
    <property type="protein sequence ID" value="RNF93392.1"/>
    <property type="molecule type" value="Genomic_DNA"/>
</dbReference>
<evidence type="ECO:0000256" key="2">
    <source>
        <dbReference type="ARBA" id="ARBA00007758"/>
    </source>
</evidence>
<dbReference type="InterPro" id="IPR036249">
    <property type="entry name" value="Thioredoxin-like_sf"/>
</dbReference>
<organism evidence="6 7">
    <name type="scientific">Pseudomonas putida</name>
    <name type="common">Arthrobacter siderocapsulatus</name>
    <dbReference type="NCBI Taxonomy" id="303"/>
    <lineage>
        <taxon>Bacteria</taxon>
        <taxon>Pseudomonadati</taxon>
        <taxon>Pseudomonadota</taxon>
        <taxon>Gammaproteobacteria</taxon>
        <taxon>Pseudomonadales</taxon>
        <taxon>Pseudomonadaceae</taxon>
        <taxon>Pseudomonas</taxon>
    </lineage>
</organism>
<evidence type="ECO:0000313" key="6">
    <source>
        <dbReference type="EMBL" id="RNF93392.1"/>
    </source>
</evidence>
<evidence type="ECO:0000256" key="5">
    <source>
        <dbReference type="ARBA" id="ARBA00023284"/>
    </source>
</evidence>
<dbReference type="InterPro" id="IPR013766">
    <property type="entry name" value="Thioredoxin_domain"/>
</dbReference>
<dbReference type="InterPro" id="IPR050553">
    <property type="entry name" value="Thioredoxin_ResA/DsbE_sf"/>
</dbReference>
<dbReference type="Pfam" id="PF08534">
    <property type="entry name" value="Redoxin"/>
    <property type="match status" value="1"/>
</dbReference>
<dbReference type="NCBIfam" id="TIGR00385">
    <property type="entry name" value="dsbE"/>
    <property type="match status" value="1"/>
</dbReference>
<dbReference type="PANTHER" id="PTHR42852:SF6">
    <property type="entry name" value="THIOL:DISULFIDE INTERCHANGE PROTEIN DSBE"/>
    <property type="match status" value="1"/>
</dbReference>
<dbReference type="Proteomes" id="UP000278162">
    <property type="component" value="Unassembled WGS sequence"/>
</dbReference>
<accession>A0A059V085</accession>
<dbReference type="SUPFAM" id="SSF52833">
    <property type="entry name" value="Thioredoxin-like"/>
    <property type="match status" value="1"/>
</dbReference>
<proteinExistence type="inferred from homology"/>